<dbReference type="GO" id="GO:0005615">
    <property type="term" value="C:extracellular space"/>
    <property type="evidence" value="ECO:0000318"/>
    <property type="project" value="GO_Central"/>
</dbReference>
<dbReference type="InterPro" id="IPR039220">
    <property type="entry name" value="FAM3"/>
</dbReference>
<evidence type="ECO:0000256" key="3">
    <source>
        <dbReference type="ARBA" id="ARBA00022525"/>
    </source>
</evidence>
<feature type="transmembrane region" description="Helical" evidence="9">
    <location>
        <begin position="126"/>
        <end position="147"/>
    </location>
</feature>
<feature type="region of interest" description="Disordered" evidence="8">
    <location>
        <begin position="30"/>
        <end position="51"/>
    </location>
</feature>
<proteinExistence type="inferred from homology"/>
<dbReference type="InterPro" id="IPR039477">
    <property type="entry name" value="ILEI/PANDER_dom"/>
</dbReference>
<sequence>MLPKQPGSKTLLHVDSHQQREPCSCRVLHSPQSHTEGARPAGKSLHLPDGQEVGQPEEKIQGCHILLSRLLLIGCRSLGRGGTGSTCWTWISAAAPRCECQLDDRDMLSIKVGNKMGRKNSNYGRWILRASMVLLPVLIIVIVLLQLNTNPLKVLSSADLEFAGEPTNKHVKKSAGPCSPRKECPEDHFSFIVQSGAANVVAPKICIENDLVLGTVLNNVGIGINTVLVDGKTGKVLKTTYFDTYSGDVKYIIDFLKEMKPGSVILMASFDEPSSKLNDEARNLIAELGSSSIQKLGYRDNWVFVGAKGGLVKSSFEKYIKNDKPNNKYDNWPELIDLQGCFPKTLE</sequence>
<organism evidence="11 12">
    <name type="scientific">Oryzias latipes</name>
    <name type="common">Japanese rice fish</name>
    <name type="synonym">Japanese killifish</name>
    <dbReference type="NCBI Taxonomy" id="8090"/>
    <lineage>
        <taxon>Eukaryota</taxon>
        <taxon>Metazoa</taxon>
        <taxon>Chordata</taxon>
        <taxon>Craniata</taxon>
        <taxon>Vertebrata</taxon>
        <taxon>Euteleostomi</taxon>
        <taxon>Actinopterygii</taxon>
        <taxon>Neopterygii</taxon>
        <taxon>Teleostei</taxon>
        <taxon>Neoteleostei</taxon>
        <taxon>Acanthomorphata</taxon>
        <taxon>Ovalentaria</taxon>
        <taxon>Atherinomorphae</taxon>
        <taxon>Beloniformes</taxon>
        <taxon>Adrianichthyidae</taxon>
        <taxon>Oryziinae</taxon>
        <taxon>Oryzias</taxon>
    </lineage>
</organism>
<dbReference type="CDD" id="cd13940">
    <property type="entry name" value="ILEI_FAM3C"/>
    <property type="match status" value="1"/>
</dbReference>
<evidence type="ECO:0000256" key="2">
    <source>
        <dbReference type="ARBA" id="ARBA00010905"/>
    </source>
</evidence>
<reference evidence="11 12" key="1">
    <citation type="journal article" date="2007" name="Nature">
        <title>The medaka draft genome and insights into vertebrate genome evolution.</title>
        <authorList>
            <person name="Kasahara M."/>
            <person name="Naruse K."/>
            <person name="Sasaki S."/>
            <person name="Nakatani Y."/>
            <person name="Qu W."/>
            <person name="Ahsan B."/>
            <person name="Yamada T."/>
            <person name="Nagayasu Y."/>
            <person name="Doi K."/>
            <person name="Kasai Y."/>
            <person name="Jindo T."/>
            <person name="Kobayashi D."/>
            <person name="Shimada A."/>
            <person name="Toyoda A."/>
            <person name="Kuroki Y."/>
            <person name="Fujiyama A."/>
            <person name="Sasaki T."/>
            <person name="Shimizu A."/>
            <person name="Asakawa S."/>
            <person name="Shimizu N."/>
            <person name="Hashimoto S."/>
            <person name="Yang J."/>
            <person name="Lee Y."/>
            <person name="Matsushima K."/>
            <person name="Sugano S."/>
            <person name="Sakaizumi M."/>
            <person name="Narita T."/>
            <person name="Ohishi K."/>
            <person name="Haga S."/>
            <person name="Ohta F."/>
            <person name="Nomoto H."/>
            <person name="Nogata K."/>
            <person name="Morishita T."/>
            <person name="Endo T."/>
            <person name="Shin-I T."/>
            <person name="Takeda H."/>
            <person name="Morishita S."/>
            <person name="Kohara Y."/>
        </authorList>
    </citation>
    <scope>NUCLEOTIDE SEQUENCE [LARGE SCALE GENOMIC DNA]</scope>
    <source>
        <strain evidence="11 12">Hd-rR</strain>
    </source>
</reference>
<name>A0A3B3I7J6_ORYLA</name>
<evidence type="ECO:0000256" key="5">
    <source>
        <dbReference type="ARBA" id="ARBA00022734"/>
    </source>
</evidence>
<evidence type="ECO:0000256" key="1">
    <source>
        <dbReference type="ARBA" id="ARBA00004613"/>
    </source>
</evidence>
<gene>
    <name evidence="11" type="primary">LOC101161236</name>
</gene>
<dbReference type="Bgee" id="ENSORLG00000027832">
    <property type="expression patterns" value="Expressed in gastrula and 11 other cell types or tissues"/>
</dbReference>
<dbReference type="InterPro" id="IPR039475">
    <property type="entry name" value="ILEI_FAM3C"/>
</dbReference>
<reference evidence="11" key="2">
    <citation type="submission" date="2025-08" db="UniProtKB">
        <authorList>
            <consortium name="Ensembl"/>
        </authorList>
    </citation>
    <scope>IDENTIFICATION</scope>
    <source>
        <strain evidence="11">Hd-rR</strain>
    </source>
</reference>
<keyword evidence="12" id="KW-1185">Reference proteome</keyword>
<keyword evidence="4" id="KW-0732">Signal</keyword>
<protein>
    <recommendedName>
        <fullName evidence="10">ILEI/PANDER domain-containing protein</fullName>
    </recommendedName>
</protein>
<dbReference type="PROSITE" id="PS52031">
    <property type="entry name" value="GG_LECTIN"/>
    <property type="match status" value="1"/>
</dbReference>
<reference evidence="11" key="3">
    <citation type="submission" date="2025-09" db="UniProtKB">
        <authorList>
            <consortium name="Ensembl"/>
        </authorList>
    </citation>
    <scope>IDENTIFICATION</scope>
    <source>
        <strain evidence="11">Hd-rR</strain>
    </source>
</reference>
<dbReference type="GO" id="GO:0030246">
    <property type="term" value="F:carbohydrate binding"/>
    <property type="evidence" value="ECO:0007669"/>
    <property type="project" value="UniProtKB-UniRule"/>
</dbReference>
<dbReference type="Pfam" id="PF15711">
    <property type="entry name" value="ILEI"/>
    <property type="match status" value="1"/>
</dbReference>
<dbReference type="Proteomes" id="UP000001038">
    <property type="component" value="Chromosome 6"/>
</dbReference>
<keyword evidence="9" id="KW-0812">Transmembrane</keyword>
<evidence type="ECO:0000313" key="11">
    <source>
        <dbReference type="Ensembl" id="ENSORLP00000040101.1"/>
    </source>
</evidence>
<keyword evidence="3" id="KW-0964">Secreted</keyword>
<evidence type="ECO:0000256" key="9">
    <source>
        <dbReference type="SAM" id="Phobius"/>
    </source>
</evidence>
<accession>A0A3B3I7J6</accession>
<dbReference type="GeneTree" id="ENSGT00950000183004"/>
<dbReference type="STRING" id="8090.ENSORLP00000040101"/>
<comment type="subcellular location">
    <subcellularLocation>
        <location evidence="1">Secreted</location>
    </subcellularLocation>
</comment>
<evidence type="ECO:0000256" key="4">
    <source>
        <dbReference type="ARBA" id="ARBA00022729"/>
    </source>
</evidence>
<evidence type="ECO:0000259" key="10">
    <source>
        <dbReference type="Pfam" id="PF15711"/>
    </source>
</evidence>
<keyword evidence="9" id="KW-0472">Membrane</keyword>
<dbReference type="AlphaFoldDB" id="A0A3B3I7J6"/>
<comment type="similarity">
    <text evidence="2">Belongs to the FAM3 family.</text>
</comment>
<keyword evidence="9" id="KW-1133">Transmembrane helix</keyword>
<evidence type="ECO:0000256" key="6">
    <source>
        <dbReference type="ARBA" id="ARBA00023157"/>
    </source>
</evidence>
<dbReference type="InParanoid" id="A0A3B3I7J6"/>
<keyword evidence="6" id="KW-1015">Disulfide bond</keyword>
<dbReference type="PANTHER" id="PTHR14592">
    <property type="entry name" value="UNCHARACTERIZED FAM3"/>
    <property type="match status" value="1"/>
</dbReference>
<dbReference type="Ensembl" id="ENSORLT00000046391.1">
    <property type="protein sequence ID" value="ENSORLP00000040101.1"/>
    <property type="gene ID" value="ENSORLG00000027832.1"/>
</dbReference>
<evidence type="ECO:0000256" key="8">
    <source>
        <dbReference type="SAM" id="MobiDB-lite"/>
    </source>
</evidence>
<keyword evidence="5 7" id="KW-0430">Lectin</keyword>
<evidence type="ECO:0000313" key="12">
    <source>
        <dbReference type="Proteomes" id="UP000001038"/>
    </source>
</evidence>
<evidence type="ECO:0000256" key="7">
    <source>
        <dbReference type="PROSITE-ProRule" id="PRU01375"/>
    </source>
</evidence>
<feature type="domain" description="ILEI/PANDER" evidence="10">
    <location>
        <begin position="223"/>
        <end position="310"/>
    </location>
</feature>